<sequence length="273" mass="30496">MIEQLIAGAVIAALGIYVFKKYPIHFRVQELVTSSFMIIIGTILSFLSVMVPVLGFPAVKIGFAQPVMMMVGILMSPSWAFLTGLVFDIVGVILVPSGFPFLGFTLNNILVCVIPALWYQHQQKLREKTVMRLVCTVLAAVSVLAIGYISALSQVVIEKQTIVMSTPLKLGIIVLIIVIMIFMLTILYVLKQRMHTEHAHLFAVWILSVVMIEISIQFMLTPIWLQSMYGIPWVLSLFIRVLKACITIPLNVVVGFPLLKLMMRLNHQNLKGA</sequence>
<feature type="transmembrane region" description="Helical" evidence="1">
    <location>
        <begin position="202"/>
        <end position="225"/>
    </location>
</feature>
<evidence type="ECO:0000313" key="3">
    <source>
        <dbReference type="Proteomes" id="UP000434036"/>
    </source>
</evidence>
<reference evidence="2 3" key="1">
    <citation type="submission" date="2019-12" db="EMBL/GenBank/DDBJ databases">
        <authorList>
            <person name="Yang R."/>
        </authorList>
    </citation>
    <scope>NUCLEOTIDE SEQUENCE [LARGE SCALE GENOMIC DNA]</scope>
    <source>
        <strain evidence="2 3">DONG20-135</strain>
    </source>
</reference>
<dbReference type="InterPro" id="IPR030949">
    <property type="entry name" value="ECF_S_folate_fam"/>
</dbReference>
<dbReference type="EMBL" id="WUUQ01000001">
    <property type="protein sequence ID" value="MXQ72374.1"/>
    <property type="molecule type" value="Genomic_DNA"/>
</dbReference>
<dbReference type="RefSeq" id="WP_160623875.1">
    <property type="nucleotide sequence ID" value="NZ_WUUQ01000001.1"/>
</dbReference>
<keyword evidence="3" id="KW-1185">Reference proteome</keyword>
<gene>
    <name evidence="2" type="ORF">GSF08_00270</name>
</gene>
<protein>
    <submittedName>
        <fullName evidence="2">Folate family ECF transporter S component</fullName>
    </submittedName>
</protein>
<feature type="transmembrane region" description="Helical" evidence="1">
    <location>
        <begin position="130"/>
        <end position="150"/>
    </location>
</feature>
<evidence type="ECO:0000313" key="2">
    <source>
        <dbReference type="EMBL" id="MXQ72374.1"/>
    </source>
</evidence>
<comment type="caution">
    <text evidence="2">The sequence shown here is derived from an EMBL/GenBank/DDBJ whole genome shotgun (WGS) entry which is preliminary data.</text>
</comment>
<keyword evidence="1" id="KW-0472">Membrane</keyword>
<keyword evidence="1" id="KW-1133">Transmembrane helix</keyword>
<feature type="transmembrane region" description="Helical" evidence="1">
    <location>
        <begin position="71"/>
        <end position="95"/>
    </location>
</feature>
<organism evidence="2 3">
    <name type="scientific">Copranaerobaculum intestinale</name>
    <dbReference type="NCBI Taxonomy" id="2692629"/>
    <lineage>
        <taxon>Bacteria</taxon>
        <taxon>Bacillati</taxon>
        <taxon>Bacillota</taxon>
        <taxon>Erysipelotrichia</taxon>
        <taxon>Erysipelotrichales</taxon>
        <taxon>Erysipelotrichaceae</taxon>
        <taxon>Copranaerobaculum</taxon>
    </lineage>
</organism>
<name>A0A6N8U4Y7_9FIRM</name>
<feature type="transmembrane region" description="Helical" evidence="1">
    <location>
        <begin position="101"/>
        <end position="118"/>
    </location>
</feature>
<accession>A0A6N8U4Y7</accession>
<reference evidence="2 3" key="2">
    <citation type="submission" date="2020-01" db="EMBL/GenBank/DDBJ databases">
        <title>Clostridiaceae sp. nov. isolated from the gut of human by culturomics.</title>
        <authorList>
            <person name="Chang Y."/>
        </authorList>
    </citation>
    <scope>NUCLEOTIDE SEQUENCE [LARGE SCALE GENOMIC DNA]</scope>
    <source>
        <strain evidence="2 3">DONG20-135</strain>
    </source>
</reference>
<dbReference type="Gene3D" id="1.10.1760.20">
    <property type="match status" value="2"/>
</dbReference>
<keyword evidence="1" id="KW-0812">Transmembrane</keyword>
<dbReference type="Proteomes" id="UP000434036">
    <property type="component" value="Unassembled WGS sequence"/>
</dbReference>
<evidence type="ECO:0000256" key="1">
    <source>
        <dbReference type="SAM" id="Phobius"/>
    </source>
</evidence>
<dbReference type="NCBIfam" id="TIGR04518">
    <property type="entry name" value="ECF_S_folT_fam"/>
    <property type="match status" value="2"/>
</dbReference>
<feature type="transmembrane region" description="Helical" evidence="1">
    <location>
        <begin position="237"/>
        <end position="259"/>
    </location>
</feature>
<feature type="transmembrane region" description="Helical" evidence="1">
    <location>
        <begin position="170"/>
        <end position="190"/>
    </location>
</feature>
<proteinExistence type="predicted"/>
<dbReference type="AlphaFoldDB" id="A0A6N8U4Y7"/>
<feature type="transmembrane region" description="Helical" evidence="1">
    <location>
        <begin position="36"/>
        <end position="59"/>
    </location>
</feature>